<dbReference type="WBParaSite" id="RSKR_0000591200.1">
    <property type="protein sequence ID" value="RSKR_0000591200.1"/>
    <property type="gene ID" value="RSKR_0000591200"/>
</dbReference>
<protein>
    <submittedName>
        <fullName evidence="2">RRM domain-containing protein</fullName>
    </submittedName>
</protein>
<accession>A0AC35TYS4</accession>
<reference evidence="2" key="1">
    <citation type="submission" date="2016-11" db="UniProtKB">
        <authorList>
            <consortium name="WormBaseParasite"/>
        </authorList>
    </citation>
    <scope>IDENTIFICATION</scope>
    <source>
        <strain evidence="2">KR3021</strain>
    </source>
</reference>
<evidence type="ECO:0000313" key="1">
    <source>
        <dbReference type="Proteomes" id="UP000095286"/>
    </source>
</evidence>
<organism evidence="1 2">
    <name type="scientific">Rhabditophanes sp. KR3021</name>
    <dbReference type="NCBI Taxonomy" id="114890"/>
    <lineage>
        <taxon>Eukaryota</taxon>
        <taxon>Metazoa</taxon>
        <taxon>Ecdysozoa</taxon>
        <taxon>Nematoda</taxon>
        <taxon>Chromadorea</taxon>
        <taxon>Rhabditida</taxon>
        <taxon>Tylenchina</taxon>
        <taxon>Panagrolaimomorpha</taxon>
        <taxon>Strongyloidoidea</taxon>
        <taxon>Alloionematidae</taxon>
        <taxon>Rhabditophanes</taxon>
    </lineage>
</organism>
<dbReference type="Proteomes" id="UP000095286">
    <property type="component" value="Unplaced"/>
</dbReference>
<proteinExistence type="predicted"/>
<name>A0AC35TYS4_9BILA</name>
<sequence>MGDDSLRVLHVTNVSGHASNDQIKKLFKLAGNIEEFEVYPQMNIDVDTPRTVFIKFEKRRSLESAQHLTNTVFLDKALCCVPYYQNNIPREEEALAGGPAAPGKRYLPAHVSNSVKVLDDGSEMVYTTDPELVALGLPNYPPLSATTDNDVIEEIRRTIYISNIPIATDPPTLLSFINDNLGEVMYMRMCSTLPTDQCEYAYLEFLNQTTIPIALQNTGIEFEGNPLRITHSRVRIIKPQKKTNEQALEEIKEASKSEKEKATTPIPVVSVTRPKSPAREVSVNGSGREKKRESPDRRRRKSASRDRERRKRSDSREKRRKRSRSRERSDRSSKRSDKKERKRSRSRSKDRHRSSRIVKNSPKGRWTGIKRDYEPIDVLRLRGSVDVEYTLANETANRLWHLIHTEKYVPALGAQTGNQAVQMVKAGLKAIYLSGWQVAADANGQMYPDQSLYSASAGPELAKRINNALRRADQIECAEADDFKPTRDYYAPIVADAG</sequence>
<evidence type="ECO:0000313" key="2">
    <source>
        <dbReference type="WBParaSite" id="RSKR_0000591200.1"/>
    </source>
</evidence>